<dbReference type="InterPro" id="IPR038884">
    <property type="entry name" value="CFAP61"/>
</dbReference>
<gene>
    <name evidence="3" type="ORF">JTE90_001416</name>
</gene>
<feature type="compositionally biased region" description="Basic and acidic residues" evidence="1">
    <location>
        <begin position="1258"/>
        <end position="1268"/>
    </location>
</feature>
<name>A0AAV6VFL1_9ARAC</name>
<organism evidence="3 4">
    <name type="scientific">Oedothorax gibbosus</name>
    <dbReference type="NCBI Taxonomy" id="931172"/>
    <lineage>
        <taxon>Eukaryota</taxon>
        <taxon>Metazoa</taxon>
        <taxon>Ecdysozoa</taxon>
        <taxon>Arthropoda</taxon>
        <taxon>Chelicerata</taxon>
        <taxon>Arachnida</taxon>
        <taxon>Araneae</taxon>
        <taxon>Araneomorphae</taxon>
        <taxon>Entelegynae</taxon>
        <taxon>Araneoidea</taxon>
        <taxon>Linyphiidae</taxon>
        <taxon>Erigoninae</taxon>
        <taxon>Oedothorax</taxon>
    </lineage>
</organism>
<feature type="region of interest" description="Disordered" evidence="1">
    <location>
        <begin position="474"/>
        <end position="495"/>
    </location>
</feature>
<dbReference type="PANTHER" id="PTHR21178">
    <property type="entry name" value="CILIA- AND FLAGELLA-ASSOCIATED PROTEIN 61"/>
    <property type="match status" value="1"/>
</dbReference>
<sequence length="1530" mass="176396">MHYDLNKWEHQIREDIGKTTFEGLSTIFLGYFICEADNKREEYMKLILRKTFCSLSFIQNCCFLTQIGEEVDEVLIENFQQKFDFKNDLRIWNCQRGSIVPKVGIRSKRSEDYLALKNLFSQIYSLPDSKMKNFTLDFLDYGEDSCPTYKYFTFDEDNTYIGVADKGGEAVGFVCATTQHIDLEFLNQNFQLEAVYGLRKTSPEDAPELFLSEDSSQFIPEQSSIDTLESSSSLDNDVIHVLTDILDEVESKSEIIECLRDCFDEIFPKQETKFENREVSEIFDNNKNINISNPEYFSFIKHNSLPSKTIVDIVNSSAFDVKNDQHMELVTRLEEDVLKIEPERLKHILDSEAFDPSEEAYSKIALRVLDKMPYPKLNQFRKSSIGAKMYENIKLKRALSKQKSNIKLSFADMQVLLRPKANSPKNEPDNHSKPSDAQELNLNNIHYRNMGFISGLTGFKGTYRIRDNYSSSKENFQTGEKSEKHKNHESSTDNNEKYLIPSLEISSGIKIYVPKYHGDINCTFVEHLAIEEEYEHGSLSLIMAAFKYFPRVDYAILLLPYGTKKVPLLRQYFTKVPERPFSRYDKELFVFHKSGFNQEFKVRRYENNDFEGVKTLVRCSCLKDYLLNDLDICLKETDKHIDAVVLVSDDKIFGITVISEILELEFIRKNYDVGDRVNLRYHKPKSSGELLHCVIHPVALLLSGDFLKETMRLTRKSIIYHKIFPTRIVSYNPSFWQSICNILKNLIPLRLTERSPPKFEIQLREVENKEENSTSTYGLCYTSTKMILRDKPIISSRIVVIGCSDTAIGVLETLIYSQKYKFTNLTIISKTCIPGEFILNQKCYTFIPQKSDYTQSRLDSLCLPAWVTSVKGKVTLIGHDFLKIEDLEGNKKDSYQVGFDFLVICEDLEYKAEKVERSASKKDNLYRIKYSMLKNLWENKFFTVKTPCNIFSLNTAEDGAKVLNWLWKYFWSKGSSNATTSNNEMDKNTKMNRIVVYGSTLNAYVCVSLLLGENFPSTKITFVKSSLKEKLSSFYTQAVQEATDYVLHQSQLEMYEGNLEYPVDEDQVHFVNVTTQQNSFQLDRCALISFDKKNINNDMAKVLHASNLSFVLPTENTNGYPYLFINSNFQTNKPNIFAAGTATEIHTSNFKSIRLENCSYNSKEIGIEIGGNIIKAADENLKGNAVVLPILQRPSVTVANLPFGFTYILIMSPSREFRDRREPITTGKNAISPALMALGNLKEGSGIVPEIVPETEADGEKNLDETQKNDIGQENEESQEKTEIEHFNTDTTEQAEDLSVKIPRKRTFPSEPEYFAMEFDPSERIQRIEVLTKKAVVVETLMQLYDLQLEQLYTIFGIATSEGSDKVSFCLSGDWILPLDYFTLRNRGHVENVESNCGFEGFWRPGYPEYLMSRINTFLGSTMQKPFQNRLEKMSEYILQLEAVVNGYHHNDRRKNYFLSTETVEKRKLKISFKIVRHIALELGLVLLVRQMSDIFKSHYEMSSRRAVIYIRPKTLIDHKDADKGKKLSH</sequence>
<dbReference type="Pfam" id="PF16092">
    <property type="entry name" value="CFAP61_N"/>
    <property type="match status" value="2"/>
</dbReference>
<feature type="domain" description="Cilia- and flagella-associated protein 61 N-terminal" evidence="2">
    <location>
        <begin position="6"/>
        <end position="200"/>
    </location>
</feature>
<dbReference type="Proteomes" id="UP000827092">
    <property type="component" value="Unassembled WGS sequence"/>
</dbReference>
<dbReference type="EMBL" id="JAFNEN010000089">
    <property type="protein sequence ID" value="KAG8195404.1"/>
    <property type="molecule type" value="Genomic_DNA"/>
</dbReference>
<reference evidence="3 4" key="1">
    <citation type="journal article" date="2022" name="Nat. Ecol. Evol.">
        <title>A masculinizing supergene underlies an exaggerated male reproductive morph in a spider.</title>
        <authorList>
            <person name="Hendrickx F."/>
            <person name="De Corte Z."/>
            <person name="Sonet G."/>
            <person name="Van Belleghem S.M."/>
            <person name="Kostlbacher S."/>
            <person name="Vangestel C."/>
        </authorList>
    </citation>
    <scope>NUCLEOTIDE SEQUENCE [LARGE SCALE GENOMIC DNA]</scope>
    <source>
        <strain evidence="3">W744_W776</strain>
    </source>
</reference>
<evidence type="ECO:0000256" key="1">
    <source>
        <dbReference type="SAM" id="MobiDB-lite"/>
    </source>
</evidence>
<proteinExistence type="predicted"/>
<evidence type="ECO:0000313" key="3">
    <source>
        <dbReference type="EMBL" id="KAG8195404.1"/>
    </source>
</evidence>
<comment type="caution">
    <text evidence="3">The sequence shown here is derived from an EMBL/GenBank/DDBJ whole genome shotgun (WGS) entry which is preliminary data.</text>
</comment>
<feature type="domain" description="Cilia- and flagella-associated protein 61 N-terminal" evidence="2">
    <location>
        <begin position="520"/>
        <end position="675"/>
    </location>
</feature>
<dbReference type="PANTHER" id="PTHR21178:SF8">
    <property type="entry name" value="CILIA- AND FLAGELLA-ASSOCIATED PROTEIN 61"/>
    <property type="match status" value="1"/>
</dbReference>
<keyword evidence="4" id="KW-1185">Reference proteome</keyword>
<evidence type="ECO:0000313" key="4">
    <source>
        <dbReference type="Proteomes" id="UP000827092"/>
    </source>
</evidence>
<feature type="compositionally biased region" description="Basic and acidic residues" evidence="1">
    <location>
        <begin position="480"/>
        <end position="495"/>
    </location>
</feature>
<protein>
    <recommendedName>
        <fullName evidence="2">Cilia- and flagella-associated protein 61 N-terminal domain-containing protein</fullName>
    </recommendedName>
</protein>
<evidence type="ECO:0000259" key="2">
    <source>
        <dbReference type="Pfam" id="PF16092"/>
    </source>
</evidence>
<feature type="compositionally biased region" description="Basic and acidic residues" evidence="1">
    <location>
        <begin position="1278"/>
        <end position="1288"/>
    </location>
</feature>
<feature type="region of interest" description="Disordered" evidence="1">
    <location>
        <begin position="1254"/>
        <end position="1298"/>
    </location>
</feature>
<accession>A0AAV6VFL1</accession>
<dbReference type="InterPro" id="IPR032151">
    <property type="entry name" value="CFAP61_N"/>
</dbReference>